<evidence type="ECO:0000313" key="1">
    <source>
        <dbReference type="EMBL" id="JAE24382.1"/>
    </source>
</evidence>
<organism evidence="1">
    <name type="scientific">Arundo donax</name>
    <name type="common">Giant reed</name>
    <name type="synonym">Donax arundinaceus</name>
    <dbReference type="NCBI Taxonomy" id="35708"/>
    <lineage>
        <taxon>Eukaryota</taxon>
        <taxon>Viridiplantae</taxon>
        <taxon>Streptophyta</taxon>
        <taxon>Embryophyta</taxon>
        <taxon>Tracheophyta</taxon>
        <taxon>Spermatophyta</taxon>
        <taxon>Magnoliopsida</taxon>
        <taxon>Liliopsida</taxon>
        <taxon>Poales</taxon>
        <taxon>Poaceae</taxon>
        <taxon>PACMAD clade</taxon>
        <taxon>Arundinoideae</taxon>
        <taxon>Arundineae</taxon>
        <taxon>Arundo</taxon>
    </lineage>
</organism>
<reference evidence="1" key="1">
    <citation type="submission" date="2014-09" db="EMBL/GenBank/DDBJ databases">
        <authorList>
            <person name="Magalhaes I.L.F."/>
            <person name="Oliveira U."/>
            <person name="Santos F.R."/>
            <person name="Vidigal T.H.D.A."/>
            <person name="Brescovit A.D."/>
            <person name="Santos A.J."/>
        </authorList>
    </citation>
    <scope>NUCLEOTIDE SEQUENCE</scope>
    <source>
        <tissue evidence="1">Shoot tissue taken approximately 20 cm above the soil surface</tissue>
    </source>
</reference>
<name>A0A0A9GIS3_ARUDO</name>
<dbReference type="AlphaFoldDB" id="A0A0A9GIS3"/>
<dbReference type="EMBL" id="GBRH01173514">
    <property type="protein sequence ID" value="JAE24382.1"/>
    <property type="molecule type" value="Transcribed_RNA"/>
</dbReference>
<sequence length="74" mass="8127">MSIRENGSNSQRGHLASQIFGGWRSSDTAPDTVLLPGYFVSTLVEASNCGTNISKCTLRVSLTLFFWKEGMLLE</sequence>
<protein>
    <submittedName>
        <fullName evidence="1">Uncharacterized protein</fullName>
    </submittedName>
</protein>
<accession>A0A0A9GIS3</accession>
<reference evidence="1" key="2">
    <citation type="journal article" date="2015" name="Data Brief">
        <title>Shoot transcriptome of the giant reed, Arundo donax.</title>
        <authorList>
            <person name="Barrero R.A."/>
            <person name="Guerrero F.D."/>
            <person name="Moolhuijzen P."/>
            <person name="Goolsby J.A."/>
            <person name="Tidwell J."/>
            <person name="Bellgard S.E."/>
            <person name="Bellgard M.I."/>
        </authorList>
    </citation>
    <scope>NUCLEOTIDE SEQUENCE</scope>
    <source>
        <tissue evidence="1">Shoot tissue taken approximately 20 cm above the soil surface</tissue>
    </source>
</reference>
<proteinExistence type="predicted"/>